<evidence type="ECO:0000259" key="7">
    <source>
        <dbReference type="PROSITE" id="PS50089"/>
    </source>
</evidence>
<dbReference type="InterPro" id="IPR037171">
    <property type="entry name" value="NagB/RpiA_transferase-like"/>
</dbReference>
<keyword evidence="4" id="KW-0862">Zinc</keyword>
<dbReference type="PROSITE" id="PS50089">
    <property type="entry name" value="ZF_RING_2"/>
    <property type="match status" value="1"/>
</dbReference>
<dbReference type="AlphaFoldDB" id="E4XLM9"/>
<evidence type="ECO:0000256" key="3">
    <source>
        <dbReference type="ARBA" id="ARBA00022771"/>
    </source>
</evidence>
<name>E4XLM9_OIKDI</name>
<accession>E4XLM9</accession>
<feature type="domain" description="RING-type" evidence="7">
    <location>
        <begin position="372"/>
        <end position="412"/>
    </location>
</feature>
<protein>
    <recommendedName>
        <fullName evidence="7">RING-type domain-containing protein</fullName>
    </recommendedName>
</protein>
<dbReference type="GO" id="GO:0008270">
    <property type="term" value="F:zinc ion binding"/>
    <property type="evidence" value="ECO:0007669"/>
    <property type="project" value="UniProtKB-KW"/>
</dbReference>
<dbReference type="EMBL" id="FN653071">
    <property type="protein sequence ID" value="CBY10944.1"/>
    <property type="molecule type" value="Genomic_DNA"/>
</dbReference>
<organism evidence="8">
    <name type="scientific">Oikopleura dioica</name>
    <name type="common">Tunicate</name>
    <dbReference type="NCBI Taxonomy" id="34765"/>
    <lineage>
        <taxon>Eukaryota</taxon>
        <taxon>Metazoa</taxon>
        <taxon>Chordata</taxon>
        <taxon>Tunicata</taxon>
        <taxon>Appendicularia</taxon>
        <taxon>Copelata</taxon>
        <taxon>Oikopleuridae</taxon>
        <taxon>Oikopleura</taxon>
    </lineage>
</organism>
<dbReference type="Proteomes" id="UP000001307">
    <property type="component" value="Unassembled WGS sequence"/>
</dbReference>
<gene>
    <name evidence="8" type="ORF">GSOID_T00014620001</name>
</gene>
<dbReference type="Pfam" id="PF01008">
    <property type="entry name" value="IF-2B"/>
    <property type="match status" value="1"/>
</dbReference>
<dbReference type="SUPFAM" id="SSF57850">
    <property type="entry name" value="RING/U-box"/>
    <property type="match status" value="1"/>
</dbReference>
<dbReference type="InterPro" id="IPR042529">
    <property type="entry name" value="IF_2B-like_C"/>
</dbReference>
<sequence>MSLEAIKYENGKLTILDQLKLPLFSEYLKINSVEDGFRAIKEMNVRGAPAIAIVGCLTVAVAVQKKKFENMKELAEFVKTSFERLVAARPTAVNMTENKKMRENLLSKLESEMASDVKTNKLIGDHGAAEIIKLLGDNVTILTHCNTGSLATAGYGTALGVIRSLQRENKLKHVFCTETRPYNQGARLTAYEISLTMLFLSKTEETTCSTVCVDCIQRKNRKFLHDEHFEQLRFSGGSFKCPAKVCLSTLSFETFIKRECCPAARSKRIREHFDNIRKDIETVKKYCSAGDIASTSETVEENTNWFYYNCLRKGNDALYQKAKNQFQQLGITLQRAKDYCQAQAVEKIKDELDSFINKFANFFPKNVDRNSCAICMEKYDEKKRIECTLLCGHRSCFECLTKLPNKNCPTCRKAFTNEQIIKLF</sequence>
<keyword evidence="2" id="KW-0479">Metal-binding</keyword>
<evidence type="ECO:0000313" key="9">
    <source>
        <dbReference type="Proteomes" id="UP000001307"/>
    </source>
</evidence>
<dbReference type="InterPro" id="IPR001841">
    <property type="entry name" value="Znf_RING"/>
</dbReference>
<dbReference type="SMART" id="SM00184">
    <property type="entry name" value="RING"/>
    <property type="match status" value="1"/>
</dbReference>
<keyword evidence="3 5" id="KW-0863">Zinc-finger</keyword>
<evidence type="ECO:0000256" key="2">
    <source>
        <dbReference type="ARBA" id="ARBA00022723"/>
    </source>
</evidence>
<dbReference type="PANTHER" id="PTHR43475">
    <property type="entry name" value="METHYLTHIORIBOSE-1-PHOSPHATE ISOMERASE"/>
    <property type="match status" value="1"/>
</dbReference>
<evidence type="ECO:0000256" key="4">
    <source>
        <dbReference type="ARBA" id="ARBA00022833"/>
    </source>
</evidence>
<dbReference type="PANTHER" id="PTHR43475:SF1">
    <property type="entry name" value="METHYLTHIORIBOSE-1-PHOSPHATE ISOMERASE"/>
    <property type="match status" value="1"/>
</dbReference>
<dbReference type="InterPro" id="IPR000649">
    <property type="entry name" value="IF-2B-related"/>
</dbReference>
<dbReference type="GO" id="GO:0019509">
    <property type="term" value="P:L-methionine salvage from methylthioadenosine"/>
    <property type="evidence" value="ECO:0007669"/>
    <property type="project" value="TreeGrafter"/>
</dbReference>
<evidence type="ECO:0000256" key="5">
    <source>
        <dbReference type="PROSITE-ProRule" id="PRU00175"/>
    </source>
</evidence>
<dbReference type="Gene3D" id="1.20.120.420">
    <property type="entry name" value="translation initiation factor eif-2b, domain 1"/>
    <property type="match status" value="1"/>
</dbReference>
<dbReference type="InterPro" id="IPR027363">
    <property type="entry name" value="M1Pi_N"/>
</dbReference>
<dbReference type="Gene3D" id="3.30.40.10">
    <property type="entry name" value="Zinc/RING finger domain, C3HC4 (zinc finger)"/>
    <property type="match status" value="1"/>
</dbReference>
<dbReference type="InParanoid" id="E4XLM9"/>
<comment type="similarity">
    <text evidence="1 6">Belongs to the eIF-2B alpha/beta/delta subunits family.</text>
</comment>
<proteinExistence type="inferred from homology"/>
<evidence type="ECO:0000256" key="6">
    <source>
        <dbReference type="RuleBase" id="RU003814"/>
    </source>
</evidence>
<reference evidence="8" key="1">
    <citation type="journal article" date="2010" name="Science">
        <title>Plasticity of animal genome architecture unmasked by rapid evolution of a pelagic tunicate.</title>
        <authorList>
            <person name="Denoeud F."/>
            <person name="Henriet S."/>
            <person name="Mungpakdee S."/>
            <person name="Aury J.M."/>
            <person name="Da Silva C."/>
            <person name="Brinkmann H."/>
            <person name="Mikhaleva J."/>
            <person name="Olsen L.C."/>
            <person name="Jubin C."/>
            <person name="Canestro C."/>
            <person name="Bouquet J.M."/>
            <person name="Danks G."/>
            <person name="Poulain J."/>
            <person name="Campsteijn C."/>
            <person name="Adamski M."/>
            <person name="Cross I."/>
            <person name="Yadetie F."/>
            <person name="Muffato M."/>
            <person name="Louis A."/>
            <person name="Butcher S."/>
            <person name="Tsagkogeorga G."/>
            <person name="Konrad A."/>
            <person name="Singh S."/>
            <person name="Jensen M.F."/>
            <person name="Cong E.H."/>
            <person name="Eikeseth-Otteraa H."/>
            <person name="Noel B."/>
            <person name="Anthouard V."/>
            <person name="Porcel B.M."/>
            <person name="Kachouri-Lafond R."/>
            <person name="Nishino A."/>
            <person name="Ugolini M."/>
            <person name="Chourrout P."/>
            <person name="Nishida H."/>
            <person name="Aasland R."/>
            <person name="Huzurbazar S."/>
            <person name="Westhof E."/>
            <person name="Delsuc F."/>
            <person name="Lehrach H."/>
            <person name="Reinhardt R."/>
            <person name="Weissenbach J."/>
            <person name="Roy S.W."/>
            <person name="Artiguenave F."/>
            <person name="Postlethwait J.H."/>
            <person name="Manak J.R."/>
            <person name="Thompson E.M."/>
            <person name="Jaillon O."/>
            <person name="Du Pasquier L."/>
            <person name="Boudinot P."/>
            <person name="Liberles D.A."/>
            <person name="Volff J.N."/>
            <person name="Philippe H."/>
            <person name="Lenhard B."/>
            <person name="Roest Crollius H."/>
            <person name="Wincker P."/>
            <person name="Chourrout D."/>
        </authorList>
    </citation>
    <scope>NUCLEOTIDE SEQUENCE [LARGE SCALE GENOMIC DNA]</scope>
</reference>
<dbReference type="SUPFAM" id="SSF100950">
    <property type="entry name" value="NagB/RpiA/CoA transferase-like"/>
    <property type="match status" value="1"/>
</dbReference>
<dbReference type="Gene3D" id="3.40.50.10470">
    <property type="entry name" value="Translation initiation factor eif-2b, domain 2"/>
    <property type="match status" value="1"/>
</dbReference>
<dbReference type="InterPro" id="IPR013083">
    <property type="entry name" value="Znf_RING/FYVE/PHD"/>
</dbReference>
<evidence type="ECO:0000313" key="8">
    <source>
        <dbReference type="EMBL" id="CBY10944.1"/>
    </source>
</evidence>
<keyword evidence="9" id="KW-1185">Reference proteome</keyword>
<evidence type="ECO:0000256" key="1">
    <source>
        <dbReference type="ARBA" id="ARBA00007251"/>
    </source>
</evidence>
<dbReference type="OrthoDB" id="2461at2759"/>
<dbReference type="GO" id="GO:0046523">
    <property type="term" value="F:S-methyl-5-thioribose-1-phosphate isomerase activity"/>
    <property type="evidence" value="ECO:0007669"/>
    <property type="project" value="TreeGrafter"/>
</dbReference>